<dbReference type="PROSITE" id="PS01081">
    <property type="entry name" value="HTH_TETR_1"/>
    <property type="match status" value="1"/>
</dbReference>
<dbReference type="RefSeq" id="WP_337711576.1">
    <property type="nucleotide sequence ID" value="NZ_JBBEGL010000001.1"/>
</dbReference>
<keyword evidence="2 4" id="KW-0238">DNA-binding</keyword>
<dbReference type="InterPro" id="IPR001647">
    <property type="entry name" value="HTH_TetR"/>
</dbReference>
<dbReference type="PANTHER" id="PTHR30055">
    <property type="entry name" value="HTH-TYPE TRANSCRIPTIONAL REGULATOR RUTR"/>
    <property type="match status" value="1"/>
</dbReference>
<dbReference type="Proteomes" id="UP001370100">
    <property type="component" value="Unassembled WGS sequence"/>
</dbReference>
<dbReference type="InterPro" id="IPR009057">
    <property type="entry name" value="Homeodomain-like_sf"/>
</dbReference>
<dbReference type="PANTHER" id="PTHR30055:SF238">
    <property type="entry name" value="MYCOFACTOCIN BIOSYNTHESIS TRANSCRIPTIONAL REGULATOR MFTR-RELATED"/>
    <property type="match status" value="1"/>
</dbReference>
<evidence type="ECO:0000256" key="4">
    <source>
        <dbReference type="PROSITE-ProRule" id="PRU00335"/>
    </source>
</evidence>
<dbReference type="InterPro" id="IPR050109">
    <property type="entry name" value="HTH-type_TetR-like_transc_reg"/>
</dbReference>
<sequence>MAAPAGRRERKKLATRAALRRAALRLALRDGVENVTAERIADEADVARRTFFNYFSGKEEALLATAALGAEAVVARFRARPPRESVLTALRAAVLEVMDGGSDGDDDLAGREHVAVLRLIRRAPSLLPQQLSVLAAQERALAAAIAERLELPDDAYARLCATTAFGALRVVLDRWLERAGDDVTPPLDVLRAEVADAFAMLAGGLDR</sequence>
<feature type="DNA-binding region" description="H-T-H motif" evidence="4">
    <location>
        <begin position="36"/>
        <end position="55"/>
    </location>
</feature>
<evidence type="ECO:0000313" key="7">
    <source>
        <dbReference type="Proteomes" id="UP001370100"/>
    </source>
</evidence>
<evidence type="ECO:0000259" key="5">
    <source>
        <dbReference type="PROSITE" id="PS50977"/>
    </source>
</evidence>
<dbReference type="Pfam" id="PF17754">
    <property type="entry name" value="TetR_C_14"/>
    <property type="match status" value="1"/>
</dbReference>
<dbReference type="InterPro" id="IPR041347">
    <property type="entry name" value="MftR_C"/>
</dbReference>
<accession>A0ABU8MY82</accession>
<protein>
    <submittedName>
        <fullName evidence="6">TetR family transcriptional regulator</fullName>
    </submittedName>
</protein>
<evidence type="ECO:0000256" key="1">
    <source>
        <dbReference type="ARBA" id="ARBA00023015"/>
    </source>
</evidence>
<evidence type="ECO:0000256" key="2">
    <source>
        <dbReference type="ARBA" id="ARBA00023125"/>
    </source>
</evidence>
<name>A0ABU8MY82_9PSEU</name>
<keyword evidence="7" id="KW-1185">Reference proteome</keyword>
<evidence type="ECO:0000313" key="6">
    <source>
        <dbReference type="EMBL" id="MEJ2885081.1"/>
    </source>
</evidence>
<organism evidence="6 7">
    <name type="scientific">Actinomycetospora aeridis</name>
    <dbReference type="NCBI Taxonomy" id="3129231"/>
    <lineage>
        <taxon>Bacteria</taxon>
        <taxon>Bacillati</taxon>
        <taxon>Actinomycetota</taxon>
        <taxon>Actinomycetes</taxon>
        <taxon>Pseudonocardiales</taxon>
        <taxon>Pseudonocardiaceae</taxon>
        <taxon>Actinomycetospora</taxon>
    </lineage>
</organism>
<keyword evidence="3" id="KW-0804">Transcription</keyword>
<dbReference type="Gene3D" id="1.10.357.10">
    <property type="entry name" value="Tetracycline Repressor, domain 2"/>
    <property type="match status" value="1"/>
</dbReference>
<comment type="caution">
    <text evidence="6">The sequence shown here is derived from an EMBL/GenBank/DDBJ whole genome shotgun (WGS) entry which is preliminary data.</text>
</comment>
<keyword evidence="1" id="KW-0805">Transcription regulation</keyword>
<feature type="domain" description="HTH tetR-type" evidence="5">
    <location>
        <begin position="13"/>
        <end position="73"/>
    </location>
</feature>
<dbReference type="PROSITE" id="PS50977">
    <property type="entry name" value="HTH_TETR_2"/>
    <property type="match status" value="1"/>
</dbReference>
<proteinExistence type="predicted"/>
<dbReference type="Pfam" id="PF00440">
    <property type="entry name" value="TetR_N"/>
    <property type="match status" value="1"/>
</dbReference>
<reference evidence="6 7" key="1">
    <citation type="submission" date="2024-03" db="EMBL/GenBank/DDBJ databases">
        <title>Actinomycetospora sp. OC33-EN06, a novel actinomycete isolated from wild orchid (Aerides multiflora).</title>
        <authorList>
            <person name="Suriyachadkun C."/>
        </authorList>
    </citation>
    <scope>NUCLEOTIDE SEQUENCE [LARGE SCALE GENOMIC DNA]</scope>
    <source>
        <strain evidence="6 7">OC33-EN06</strain>
    </source>
</reference>
<dbReference type="SUPFAM" id="SSF46689">
    <property type="entry name" value="Homeodomain-like"/>
    <property type="match status" value="1"/>
</dbReference>
<dbReference type="Gene3D" id="1.10.10.60">
    <property type="entry name" value="Homeodomain-like"/>
    <property type="match status" value="1"/>
</dbReference>
<evidence type="ECO:0000256" key="3">
    <source>
        <dbReference type="ARBA" id="ARBA00023163"/>
    </source>
</evidence>
<dbReference type="EMBL" id="JBBEGL010000001">
    <property type="protein sequence ID" value="MEJ2885081.1"/>
    <property type="molecule type" value="Genomic_DNA"/>
</dbReference>
<dbReference type="InterPro" id="IPR023772">
    <property type="entry name" value="DNA-bd_HTH_TetR-type_CS"/>
</dbReference>
<gene>
    <name evidence="6" type="ORF">WCD41_01355</name>
</gene>